<evidence type="ECO:0000259" key="1">
    <source>
        <dbReference type="SMART" id="SM00382"/>
    </source>
</evidence>
<feature type="domain" description="AAA+ ATPase" evidence="1">
    <location>
        <begin position="148"/>
        <end position="287"/>
    </location>
</feature>
<dbReference type="GO" id="GO:0006260">
    <property type="term" value="P:DNA replication"/>
    <property type="evidence" value="ECO:0007669"/>
    <property type="project" value="TreeGrafter"/>
</dbReference>
<proteinExistence type="predicted"/>
<dbReference type="PANTHER" id="PTHR30050">
    <property type="entry name" value="CHROMOSOMAL REPLICATION INITIATOR PROTEIN DNAA"/>
    <property type="match status" value="1"/>
</dbReference>
<comment type="caution">
    <text evidence="2">The sequence shown here is derived from an EMBL/GenBank/DDBJ whole genome shotgun (WGS) entry which is preliminary data.</text>
</comment>
<sequence length="304" mass="35128">MAEILAKLKEKQASREVSQEGYEKPVTCKKCQDMKVIIYRVHKDTKWFEDNEYSTLIPEDKVLESDFLLGHVCPPNKAWEWRTTYSSVCECVKRDRTNNLLKSSEITEEFSELGFRNFQTGGKPQAIVDAYDTAYEYFGKFNEIKNKRQNSIALLGEPGSGKTHLLTAVSNNLMRKFSFSVLYFPFVEGFDDLRDDFDALETKLNRMKKVDVLFIDDLFKPAAGKPRASEFTIEKMYSVINYRYLNKKPILISSELTVDNLVKVDPALGSRIYEMCEDYVVQIVGETMELNHRLKSLRGINKPK</sequence>
<keyword evidence="2" id="KW-0547">Nucleotide-binding</keyword>
<dbReference type="AlphaFoldDB" id="A0AAW9N977"/>
<dbReference type="PANTHER" id="PTHR30050:SF10">
    <property type="entry name" value="PHAGE-LIKE ELEMENT PBSX PROTEIN XKDC"/>
    <property type="match status" value="1"/>
</dbReference>
<protein>
    <submittedName>
        <fullName evidence="2">ATP-binding protein</fullName>
    </submittedName>
</protein>
<dbReference type="FunFam" id="3.40.50.300:FF:002497">
    <property type="entry name" value="DNA replication protein"/>
    <property type="match status" value="1"/>
</dbReference>
<dbReference type="InterPro" id="IPR003593">
    <property type="entry name" value="AAA+_ATPase"/>
</dbReference>
<gene>
    <name evidence="2" type="ORF">P4706_02235</name>
</gene>
<dbReference type="CDD" id="cd00009">
    <property type="entry name" value="AAA"/>
    <property type="match status" value="1"/>
</dbReference>
<dbReference type="Pfam" id="PF01695">
    <property type="entry name" value="IstB_IS21"/>
    <property type="match status" value="1"/>
</dbReference>
<dbReference type="InterPro" id="IPR002611">
    <property type="entry name" value="IstB_ATP-bd"/>
</dbReference>
<dbReference type="GO" id="GO:0005524">
    <property type="term" value="F:ATP binding"/>
    <property type="evidence" value="ECO:0007669"/>
    <property type="project" value="UniProtKB-KW"/>
</dbReference>
<evidence type="ECO:0000313" key="2">
    <source>
        <dbReference type="EMBL" id="MEC0271902.1"/>
    </source>
</evidence>
<dbReference type="Proteomes" id="UP001307168">
    <property type="component" value="Unassembled WGS sequence"/>
</dbReference>
<dbReference type="InterPro" id="IPR027417">
    <property type="entry name" value="P-loop_NTPase"/>
</dbReference>
<dbReference type="NCBIfam" id="NF005378">
    <property type="entry name" value="PRK06921.1"/>
    <property type="match status" value="1"/>
</dbReference>
<organism evidence="2 3">
    <name type="scientific">Peribacillus castrilensis</name>
    <dbReference type="NCBI Taxonomy" id="2897690"/>
    <lineage>
        <taxon>Bacteria</taxon>
        <taxon>Bacillati</taxon>
        <taxon>Bacillota</taxon>
        <taxon>Bacilli</taxon>
        <taxon>Bacillales</taxon>
        <taxon>Bacillaceae</taxon>
        <taxon>Peribacillus</taxon>
    </lineage>
</organism>
<dbReference type="SMART" id="SM00382">
    <property type="entry name" value="AAA"/>
    <property type="match status" value="1"/>
</dbReference>
<evidence type="ECO:0000313" key="3">
    <source>
        <dbReference type="Proteomes" id="UP001307168"/>
    </source>
</evidence>
<reference evidence="2 3" key="1">
    <citation type="submission" date="2023-03" db="EMBL/GenBank/DDBJ databases">
        <title>Bacillus Genome Sequencing.</title>
        <authorList>
            <person name="Dunlap C."/>
        </authorList>
    </citation>
    <scope>NUCLEOTIDE SEQUENCE [LARGE SCALE GENOMIC DNA]</scope>
    <source>
        <strain evidence="2 3">B-41290</strain>
    </source>
</reference>
<dbReference type="SUPFAM" id="SSF52540">
    <property type="entry name" value="P-loop containing nucleoside triphosphate hydrolases"/>
    <property type="match status" value="1"/>
</dbReference>
<name>A0AAW9N977_9BACI</name>
<keyword evidence="3" id="KW-1185">Reference proteome</keyword>
<keyword evidence="2" id="KW-0067">ATP-binding</keyword>
<dbReference type="Gene3D" id="3.40.50.300">
    <property type="entry name" value="P-loop containing nucleotide triphosphate hydrolases"/>
    <property type="match status" value="1"/>
</dbReference>
<dbReference type="EMBL" id="JARNBH010000002">
    <property type="protein sequence ID" value="MEC0271902.1"/>
    <property type="molecule type" value="Genomic_DNA"/>
</dbReference>
<accession>A0AAW9N977</accession>